<gene>
    <name evidence="1" type="ORF">ASPWEDRAFT_454216</name>
</gene>
<name>A0A1L9RRM5_ASPWE</name>
<dbReference type="GeneID" id="63752385"/>
<keyword evidence="2" id="KW-1185">Reference proteome</keyword>
<evidence type="ECO:0000313" key="1">
    <source>
        <dbReference type="EMBL" id="OJJ37477.1"/>
    </source>
</evidence>
<dbReference type="AlphaFoldDB" id="A0A1L9RRM5"/>
<sequence length="207" mass="23375">MVWQVTMTDHDQLRWSNDPVLLRYRRGRQDQSGLPRLGSPAMVGGSFHSLIAIPRSTDHPSSPSSVIAQQVTTLWIPIASHVPPAIVQSLAAYLVSFFIARFLGPALLSVPSNVPWMFSVDYSFWGTVAIVKTALDSDSGSNCESRGAFIFFLAPSWPAVLRFQSNIHNGLLRYYKPKLPWTMAWTHDCFLNWRLICSYTHFIYLNS</sequence>
<accession>A0A1L9RRM5</accession>
<proteinExistence type="predicted"/>
<dbReference type="VEuPathDB" id="FungiDB:ASPWEDRAFT_454216"/>
<protein>
    <submittedName>
        <fullName evidence="1">Uncharacterized protein</fullName>
    </submittedName>
</protein>
<dbReference type="RefSeq" id="XP_040691153.1">
    <property type="nucleotide sequence ID" value="XM_040836537.1"/>
</dbReference>
<reference evidence="2" key="1">
    <citation type="journal article" date="2017" name="Genome Biol.">
        <title>Comparative genomics reveals high biological diversity and specific adaptations in the industrially and medically important fungal genus Aspergillus.</title>
        <authorList>
            <person name="de Vries R.P."/>
            <person name="Riley R."/>
            <person name="Wiebenga A."/>
            <person name="Aguilar-Osorio G."/>
            <person name="Amillis S."/>
            <person name="Uchima C.A."/>
            <person name="Anderluh G."/>
            <person name="Asadollahi M."/>
            <person name="Askin M."/>
            <person name="Barry K."/>
            <person name="Battaglia E."/>
            <person name="Bayram O."/>
            <person name="Benocci T."/>
            <person name="Braus-Stromeyer S.A."/>
            <person name="Caldana C."/>
            <person name="Canovas D."/>
            <person name="Cerqueira G.C."/>
            <person name="Chen F."/>
            <person name="Chen W."/>
            <person name="Choi C."/>
            <person name="Clum A."/>
            <person name="Dos Santos R.A."/>
            <person name="Damasio A.R."/>
            <person name="Diallinas G."/>
            <person name="Emri T."/>
            <person name="Fekete E."/>
            <person name="Flipphi M."/>
            <person name="Freyberg S."/>
            <person name="Gallo A."/>
            <person name="Gournas C."/>
            <person name="Habgood R."/>
            <person name="Hainaut M."/>
            <person name="Harispe M.L."/>
            <person name="Henrissat B."/>
            <person name="Hilden K.S."/>
            <person name="Hope R."/>
            <person name="Hossain A."/>
            <person name="Karabika E."/>
            <person name="Karaffa L."/>
            <person name="Karanyi Z."/>
            <person name="Krasevec N."/>
            <person name="Kuo A."/>
            <person name="Kusch H."/>
            <person name="LaButti K."/>
            <person name="Lagendijk E.L."/>
            <person name="Lapidus A."/>
            <person name="Levasseur A."/>
            <person name="Lindquist E."/>
            <person name="Lipzen A."/>
            <person name="Logrieco A.F."/>
            <person name="MacCabe A."/>
            <person name="Maekelae M.R."/>
            <person name="Malavazi I."/>
            <person name="Melin P."/>
            <person name="Meyer V."/>
            <person name="Mielnichuk N."/>
            <person name="Miskei M."/>
            <person name="Molnar A.P."/>
            <person name="Mule G."/>
            <person name="Ngan C.Y."/>
            <person name="Orejas M."/>
            <person name="Orosz E."/>
            <person name="Ouedraogo J.P."/>
            <person name="Overkamp K.M."/>
            <person name="Park H.-S."/>
            <person name="Perrone G."/>
            <person name="Piumi F."/>
            <person name="Punt P.J."/>
            <person name="Ram A.F."/>
            <person name="Ramon A."/>
            <person name="Rauscher S."/>
            <person name="Record E."/>
            <person name="Riano-Pachon D.M."/>
            <person name="Robert V."/>
            <person name="Roehrig J."/>
            <person name="Ruller R."/>
            <person name="Salamov A."/>
            <person name="Salih N.S."/>
            <person name="Samson R.A."/>
            <person name="Sandor E."/>
            <person name="Sanguinetti M."/>
            <person name="Schuetze T."/>
            <person name="Sepcic K."/>
            <person name="Shelest E."/>
            <person name="Sherlock G."/>
            <person name="Sophianopoulou V."/>
            <person name="Squina F.M."/>
            <person name="Sun H."/>
            <person name="Susca A."/>
            <person name="Todd R.B."/>
            <person name="Tsang A."/>
            <person name="Unkles S.E."/>
            <person name="van de Wiele N."/>
            <person name="van Rossen-Uffink D."/>
            <person name="Oliveira J.V."/>
            <person name="Vesth T.C."/>
            <person name="Visser J."/>
            <person name="Yu J.-H."/>
            <person name="Zhou M."/>
            <person name="Andersen M.R."/>
            <person name="Archer D.B."/>
            <person name="Baker S.E."/>
            <person name="Benoit I."/>
            <person name="Brakhage A.A."/>
            <person name="Braus G.H."/>
            <person name="Fischer R."/>
            <person name="Frisvad J.C."/>
            <person name="Goldman G.H."/>
            <person name="Houbraken J."/>
            <person name="Oakley B."/>
            <person name="Pocsi I."/>
            <person name="Scazzocchio C."/>
            <person name="Seiboth B."/>
            <person name="vanKuyk P.A."/>
            <person name="Wortman J."/>
            <person name="Dyer P.S."/>
            <person name="Grigoriev I.V."/>
        </authorList>
    </citation>
    <scope>NUCLEOTIDE SEQUENCE [LARGE SCALE GENOMIC DNA]</scope>
    <source>
        <strain evidence="2">DTO 134E9</strain>
    </source>
</reference>
<dbReference type="Proteomes" id="UP000184383">
    <property type="component" value="Unassembled WGS sequence"/>
</dbReference>
<organism evidence="1 2">
    <name type="scientific">Aspergillus wentii DTO 134E9</name>
    <dbReference type="NCBI Taxonomy" id="1073089"/>
    <lineage>
        <taxon>Eukaryota</taxon>
        <taxon>Fungi</taxon>
        <taxon>Dikarya</taxon>
        <taxon>Ascomycota</taxon>
        <taxon>Pezizomycotina</taxon>
        <taxon>Eurotiomycetes</taxon>
        <taxon>Eurotiomycetidae</taxon>
        <taxon>Eurotiales</taxon>
        <taxon>Aspergillaceae</taxon>
        <taxon>Aspergillus</taxon>
        <taxon>Aspergillus subgen. Cremei</taxon>
    </lineage>
</organism>
<dbReference type="EMBL" id="KV878211">
    <property type="protein sequence ID" value="OJJ37477.1"/>
    <property type="molecule type" value="Genomic_DNA"/>
</dbReference>
<evidence type="ECO:0000313" key="2">
    <source>
        <dbReference type="Proteomes" id="UP000184383"/>
    </source>
</evidence>